<evidence type="ECO:0000256" key="1">
    <source>
        <dbReference type="SAM" id="Phobius"/>
    </source>
</evidence>
<dbReference type="EMBL" id="JBFAEG010000008">
    <property type="protein sequence ID" value="MEU5707901.1"/>
    <property type="molecule type" value="Genomic_DNA"/>
</dbReference>
<comment type="caution">
    <text evidence="2">The sequence shown here is derived from an EMBL/GenBank/DDBJ whole genome shotgun (WGS) entry which is preliminary data.</text>
</comment>
<proteinExistence type="predicted"/>
<evidence type="ECO:0000313" key="3">
    <source>
        <dbReference type="Proteomes" id="UP001551011"/>
    </source>
</evidence>
<reference evidence="2 3" key="1">
    <citation type="submission" date="2024-06" db="EMBL/GenBank/DDBJ databases">
        <title>The Natural Products Discovery Center: Release of the First 8490 Sequenced Strains for Exploring Actinobacteria Biosynthetic Diversity.</title>
        <authorList>
            <person name="Kalkreuter E."/>
            <person name="Kautsar S.A."/>
            <person name="Yang D."/>
            <person name="Bader C.D."/>
            <person name="Teijaro C.N."/>
            <person name="Fluegel L."/>
            <person name="Davis C.M."/>
            <person name="Simpson J.R."/>
            <person name="Lauterbach L."/>
            <person name="Steele A.D."/>
            <person name="Gui C."/>
            <person name="Meng S."/>
            <person name="Li G."/>
            <person name="Viehrig K."/>
            <person name="Ye F."/>
            <person name="Su P."/>
            <person name="Kiefer A.F."/>
            <person name="Nichols A."/>
            <person name="Cepeda A.J."/>
            <person name="Yan W."/>
            <person name="Fan B."/>
            <person name="Jiang Y."/>
            <person name="Adhikari A."/>
            <person name="Zheng C.-J."/>
            <person name="Schuster L."/>
            <person name="Cowan T.M."/>
            <person name="Smanski M.J."/>
            <person name="Chevrette M.G."/>
            <person name="De Carvalho L.P.S."/>
            <person name="Shen B."/>
        </authorList>
    </citation>
    <scope>NUCLEOTIDE SEQUENCE [LARGE SCALE GENOMIC DNA]</scope>
    <source>
        <strain evidence="2 3">NPDC020594</strain>
    </source>
</reference>
<protein>
    <submittedName>
        <fullName evidence="2">Uncharacterized protein</fullName>
    </submittedName>
</protein>
<keyword evidence="1" id="KW-1133">Transmembrane helix</keyword>
<evidence type="ECO:0000313" key="2">
    <source>
        <dbReference type="EMBL" id="MEU5707901.1"/>
    </source>
</evidence>
<keyword evidence="1" id="KW-0472">Membrane</keyword>
<name>A0ABV3A7H5_9ACTN</name>
<gene>
    <name evidence="2" type="ORF">AB0H04_13660</name>
</gene>
<keyword evidence="1" id="KW-0812">Transmembrane</keyword>
<feature type="transmembrane region" description="Helical" evidence="1">
    <location>
        <begin position="6"/>
        <end position="27"/>
    </location>
</feature>
<accession>A0ABV3A7H5</accession>
<keyword evidence="3" id="KW-1185">Reference proteome</keyword>
<dbReference type="RefSeq" id="WP_359256211.1">
    <property type="nucleotide sequence ID" value="NZ_JBFAEG010000008.1"/>
</dbReference>
<dbReference type="Proteomes" id="UP001551011">
    <property type="component" value="Unassembled WGS sequence"/>
</dbReference>
<sequence length="69" mass="7790">MTVNEIQILICGLLIGAQSMSLLHVFWNARDDRRDLAASRLARRRAAGDHYYSSLRLYQLQQRTGAGNG</sequence>
<organism evidence="2 3">
    <name type="scientific">Streptomyces flaveolus</name>
    <dbReference type="NCBI Taxonomy" id="67297"/>
    <lineage>
        <taxon>Bacteria</taxon>
        <taxon>Bacillati</taxon>
        <taxon>Actinomycetota</taxon>
        <taxon>Actinomycetes</taxon>
        <taxon>Kitasatosporales</taxon>
        <taxon>Streptomycetaceae</taxon>
        <taxon>Streptomyces</taxon>
    </lineage>
</organism>